<sequence>MDMQTKSAENTSLTDTPSSVKKMDQYLPSIAEFSDLPHKYAATAEPLSNKGKFGWENEVEQVEFYYVRLGDDAVIWNQQVQIKQDQDITLKPTKQAQPAYIFTYFFEASIPLRINNDYIFDQRKLVFCNDLGQYRLFMPKGFEGHILQIVISEYFLKNYVAAHSLQHPIVAAIVNRQDPTPLIISGLPLYVHHALENIVDCLYTEKNVLIHKLPILQLTAHFVDIFFKEYLEQQARTHKLLLDEDF</sequence>
<name>A0ABW4IB72_9SPHI</name>
<dbReference type="Proteomes" id="UP001597118">
    <property type="component" value="Unassembled WGS sequence"/>
</dbReference>
<evidence type="ECO:0000313" key="2">
    <source>
        <dbReference type="Proteomes" id="UP001597118"/>
    </source>
</evidence>
<comment type="caution">
    <text evidence="1">The sequence shown here is derived from an EMBL/GenBank/DDBJ whole genome shotgun (WGS) entry which is preliminary data.</text>
</comment>
<gene>
    <name evidence="1" type="ORF">ACFSAH_08845</name>
</gene>
<keyword evidence="2" id="KW-1185">Reference proteome</keyword>
<accession>A0ABW4IB72</accession>
<proteinExistence type="predicted"/>
<dbReference type="EMBL" id="JBHUDG010000012">
    <property type="protein sequence ID" value="MFD1629983.1"/>
    <property type="molecule type" value="Genomic_DNA"/>
</dbReference>
<evidence type="ECO:0000313" key="1">
    <source>
        <dbReference type="EMBL" id="MFD1629983.1"/>
    </source>
</evidence>
<dbReference type="RefSeq" id="WP_379662360.1">
    <property type="nucleotide sequence ID" value="NZ_JBHUDG010000012.1"/>
</dbReference>
<reference evidence="2" key="1">
    <citation type="journal article" date="2019" name="Int. J. Syst. Evol. Microbiol.">
        <title>The Global Catalogue of Microorganisms (GCM) 10K type strain sequencing project: providing services to taxonomists for standard genome sequencing and annotation.</title>
        <authorList>
            <consortium name="The Broad Institute Genomics Platform"/>
            <consortium name="The Broad Institute Genome Sequencing Center for Infectious Disease"/>
            <person name="Wu L."/>
            <person name="Ma J."/>
        </authorList>
    </citation>
    <scope>NUCLEOTIDE SEQUENCE [LARGE SCALE GENOMIC DNA]</scope>
    <source>
        <strain evidence="2">CCUG 53762</strain>
    </source>
</reference>
<organism evidence="1 2">
    <name type="scientific">Pseudopedobacter beijingensis</name>
    <dbReference type="NCBI Taxonomy" id="1207056"/>
    <lineage>
        <taxon>Bacteria</taxon>
        <taxon>Pseudomonadati</taxon>
        <taxon>Bacteroidota</taxon>
        <taxon>Sphingobacteriia</taxon>
        <taxon>Sphingobacteriales</taxon>
        <taxon>Sphingobacteriaceae</taxon>
        <taxon>Pseudopedobacter</taxon>
    </lineage>
</organism>
<protein>
    <submittedName>
        <fullName evidence="1">Uncharacterized protein</fullName>
    </submittedName>
</protein>